<reference evidence="1 2" key="1">
    <citation type="journal article" date="2011" name="J. Bacteriol.">
        <title>Complete genome sequence of the thermoacidophilic crenarchaeon Thermoproteus uzoniensis 768-20.</title>
        <authorList>
            <person name="Mardanov A.V."/>
            <person name="Gumerov V.M."/>
            <person name="Beletsky A.V."/>
            <person name="Prokofeva M.I."/>
            <person name="Bonch-Osmolovskaya E.A."/>
            <person name="Ravin N.V."/>
            <person name="Skryabin K.G."/>
        </authorList>
    </citation>
    <scope>NUCLEOTIDE SEQUENCE [LARGE SCALE GENOMIC DNA]</scope>
    <source>
        <strain evidence="1 2">768-20</strain>
    </source>
</reference>
<dbReference type="HOGENOM" id="CLU_3228041_0_0_2"/>
<organism evidence="1 2">
    <name type="scientific">Thermoproteus uzoniensis (strain 768-20)</name>
    <dbReference type="NCBI Taxonomy" id="999630"/>
    <lineage>
        <taxon>Archaea</taxon>
        <taxon>Thermoproteota</taxon>
        <taxon>Thermoprotei</taxon>
        <taxon>Thermoproteales</taxon>
        <taxon>Thermoproteaceae</taxon>
        <taxon>Thermoproteus</taxon>
    </lineage>
</organism>
<keyword evidence="2" id="KW-1185">Reference proteome</keyword>
<dbReference type="KEGG" id="tuz:TUZN_0851"/>
<dbReference type="AlphaFoldDB" id="F2L5G6"/>
<evidence type="ECO:0000313" key="1">
    <source>
        <dbReference type="EMBL" id="AEA12337.1"/>
    </source>
</evidence>
<dbReference type="Proteomes" id="UP000008138">
    <property type="component" value="Chromosome"/>
</dbReference>
<protein>
    <submittedName>
        <fullName evidence="1">Uncharacterized protein</fullName>
    </submittedName>
</protein>
<proteinExistence type="predicted"/>
<accession>F2L5G6</accession>
<evidence type="ECO:0000313" key="2">
    <source>
        <dbReference type="Proteomes" id="UP000008138"/>
    </source>
</evidence>
<name>F2L5G6_THEU7</name>
<sequence length="43" mass="4801">MRAPVAEIRRVNSPDVLPGVVLRRIYLCRRSQRGGRLRLGAAA</sequence>
<reference key="2">
    <citation type="submission" date="2011-03" db="EMBL/GenBank/DDBJ databases">
        <title>Complete genome sequence of the thermoacidophilic crenarchaeon Thermoproteus uzoniensis 768-20.</title>
        <authorList>
            <person name="Mardanov A.V."/>
            <person name="Gumerov V.M."/>
            <person name="Beletsky A.V."/>
            <person name="Prokofeva M.I."/>
            <person name="Bonch-Osmolovskaya E.A."/>
            <person name="Ravin N.V."/>
            <person name="Skryabin K.G."/>
        </authorList>
    </citation>
    <scope>NUCLEOTIDE SEQUENCE</scope>
    <source>
        <strain>768-20</strain>
    </source>
</reference>
<dbReference type="EMBL" id="CP002590">
    <property type="protein sequence ID" value="AEA12337.1"/>
    <property type="molecule type" value="Genomic_DNA"/>
</dbReference>
<gene>
    <name evidence="1" type="ordered locus">TUZN_0851</name>
</gene>